<dbReference type="AlphaFoldDB" id="A0A967KH72"/>
<protein>
    <recommendedName>
        <fullName evidence="1">DUF6538 domain-containing protein</fullName>
    </recommendedName>
</protein>
<sequence length="276" mass="31231">MPTPNQHLLRRGAIYHFRRRLPSPIKGILSRSHFDGSLQTADPARARRLARKISVAIDQIAEALQEMPTERQPTPGQLNLVLKELFDHILREGDRQRELLGDGFTQLPNGNRQEILDGTADPDTMETYRRYRARGIFVEGLLEELAEEWSDFATGNVLDHINPLLEAALKACGLEVDLKAASSQPPRQDAVSVAAEAYRIELDRWDGIRGQGQRAPDWIDDKYPLAPAVLQTWSGRFNTEEVNFLACTVEEVAKEYIDRNLQHTHRPHSSLEGLTI</sequence>
<proteinExistence type="predicted"/>
<dbReference type="EMBL" id="JAAQPH010000017">
    <property type="protein sequence ID" value="NIA70981.1"/>
    <property type="molecule type" value="Genomic_DNA"/>
</dbReference>
<feature type="domain" description="DUF6538" evidence="1">
    <location>
        <begin position="7"/>
        <end position="64"/>
    </location>
</feature>
<dbReference type="RefSeq" id="WP_167228127.1">
    <property type="nucleotide sequence ID" value="NZ_JAAQPH010000017.1"/>
</dbReference>
<organism evidence="2 3">
    <name type="scientific">Pelagibius litoralis</name>
    <dbReference type="NCBI Taxonomy" id="374515"/>
    <lineage>
        <taxon>Bacteria</taxon>
        <taxon>Pseudomonadati</taxon>
        <taxon>Pseudomonadota</taxon>
        <taxon>Alphaproteobacteria</taxon>
        <taxon>Rhodospirillales</taxon>
        <taxon>Rhodovibrionaceae</taxon>
        <taxon>Pelagibius</taxon>
    </lineage>
</organism>
<reference evidence="2" key="1">
    <citation type="submission" date="2020-03" db="EMBL/GenBank/DDBJ databases">
        <title>Genome of Pelagibius litoralis DSM 21314T.</title>
        <authorList>
            <person name="Wang G."/>
        </authorList>
    </citation>
    <scope>NUCLEOTIDE SEQUENCE</scope>
    <source>
        <strain evidence="2">DSM 21314</strain>
    </source>
</reference>
<gene>
    <name evidence="2" type="ORF">HBA54_20485</name>
</gene>
<evidence type="ECO:0000259" key="1">
    <source>
        <dbReference type="Pfam" id="PF20172"/>
    </source>
</evidence>
<evidence type="ECO:0000313" key="2">
    <source>
        <dbReference type="EMBL" id="NIA70981.1"/>
    </source>
</evidence>
<comment type="caution">
    <text evidence="2">The sequence shown here is derived from an EMBL/GenBank/DDBJ whole genome shotgun (WGS) entry which is preliminary data.</text>
</comment>
<dbReference type="Proteomes" id="UP000761264">
    <property type="component" value="Unassembled WGS sequence"/>
</dbReference>
<name>A0A967KH72_9PROT</name>
<dbReference type="Pfam" id="PF20172">
    <property type="entry name" value="DUF6538"/>
    <property type="match status" value="1"/>
</dbReference>
<evidence type="ECO:0000313" key="3">
    <source>
        <dbReference type="Proteomes" id="UP000761264"/>
    </source>
</evidence>
<keyword evidence="3" id="KW-1185">Reference proteome</keyword>
<dbReference type="InterPro" id="IPR046668">
    <property type="entry name" value="DUF6538"/>
</dbReference>
<accession>A0A967KH72</accession>